<dbReference type="eggNOG" id="ENOG5033F1N">
    <property type="taxonomic scope" value="Bacteria"/>
</dbReference>
<reference evidence="3 4" key="1">
    <citation type="submission" date="2016-05" db="EMBL/GenBank/DDBJ databases">
        <title>Complete Genome and Methylome Analysis of Psychrotrophic Bacterial Isolates from Antarctic Lake Untersee.</title>
        <authorList>
            <person name="Fomenkov A."/>
            <person name="Akimov V.N."/>
            <person name="Vasilyeva L.V."/>
            <person name="Andersen D."/>
            <person name="Vincze T."/>
            <person name="Roberts R.J."/>
        </authorList>
    </citation>
    <scope>NUCLEOTIDE SEQUENCE [LARGE SCALE GENOMIC DNA]</scope>
    <source>
        <strain evidence="3 4">U14-5</strain>
    </source>
</reference>
<dbReference type="STRING" id="257708.RGI145_01755"/>
<gene>
    <name evidence="3" type="ORF">RGI145_01755</name>
</gene>
<dbReference type="RefSeq" id="WP_075796981.1">
    <property type="nucleotide sequence ID" value="NZ_CP015583.1"/>
</dbReference>
<dbReference type="Gene3D" id="2.30.30.1060">
    <property type="match status" value="1"/>
</dbReference>
<feature type="domain" description="Hypervirulence associated protein TUDOR" evidence="2">
    <location>
        <begin position="8"/>
        <end position="66"/>
    </location>
</feature>
<dbReference type="Pfam" id="PF11160">
    <property type="entry name" value="Hva1_TUDOR"/>
    <property type="match status" value="1"/>
</dbReference>
<dbReference type="AlphaFoldDB" id="A0A1L7AB57"/>
<feature type="region of interest" description="Disordered" evidence="1">
    <location>
        <begin position="1"/>
        <end position="69"/>
    </location>
</feature>
<evidence type="ECO:0000256" key="1">
    <source>
        <dbReference type="SAM" id="MobiDB-lite"/>
    </source>
</evidence>
<accession>A0A1L7AB57</accession>
<dbReference type="InterPro" id="IPR021331">
    <property type="entry name" value="Hva1_TUDOR"/>
</dbReference>
<dbReference type="KEGG" id="rgi:RGI145_01755"/>
<protein>
    <recommendedName>
        <fullName evidence="2">Hypervirulence associated protein TUDOR domain-containing protein</fullName>
    </recommendedName>
</protein>
<sequence length="69" mass="7326">MAKSLKPGDSVRWESSGGTSHGTVEKKLTGQTRIKGHKVSASPEEPQFLVKSGKSGGKAAHKPEALRKE</sequence>
<evidence type="ECO:0000313" key="4">
    <source>
        <dbReference type="Proteomes" id="UP000185494"/>
    </source>
</evidence>
<name>A0A1L7AB57_9PROT</name>
<organism evidence="3 4">
    <name type="scientific">Roseomonas gilardii</name>
    <dbReference type="NCBI Taxonomy" id="257708"/>
    <lineage>
        <taxon>Bacteria</taxon>
        <taxon>Pseudomonadati</taxon>
        <taxon>Pseudomonadota</taxon>
        <taxon>Alphaproteobacteria</taxon>
        <taxon>Acetobacterales</taxon>
        <taxon>Roseomonadaceae</taxon>
        <taxon>Roseomonas</taxon>
    </lineage>
</organism>
<dbReference type="EMBL" id="CP015583">
    <property type="protein sequence ID" value="APT56025.1"/>
    <property type="molecule type" value="Genomic_DNA"/>
</dbReference>
<evidence type="ECO:0000259" key="2">
    <source>
        <dbReference type="Pfam" id="PF11160"/>
    </source>
</evidence>
<evidence type="ECO:0000313" key="3">
    <source>
        <dbReference type="EMBL" id="APT56025.1"/>
    </source>
</evidence>
<dbReference type="Proteomes" id="UP000185494">
    <property type="component" value="Chromosome 1"/>
</dbReference>
<proteinExistence type="predicted"/>